<proteinExistence type="predicted"/>
<sequence length="237" mass="27088">MQICPLPFGLLLKWSDGTRLEEVLATKVARAAGFPVPIILTYGDHPDTPHAPVSIFMTRLPGQELGEVYETLSKEDQDAALLRDKALVCSVSGTNLRNVRFPGRPVAGPFDSEQAFNERLLNSISRLGLSEEEFEEKLTKAKSMQSLRHRTVFTHGDLKRDNILFYKGYISGFIDWECAGWYPEYWEFTTALKFCQKDNWWYRFVSRLGGEHYKEEVEGFAESYQACIRMVMGTIPT</sequence>
<dbReference type="Pfam" id="PF01636">
    <property type="entry name" value="APH"/>
    <property type="match status" value="1"/>
</dbReference>
<dbReference type="AlphaFoldDB" id="A0A6A6XZN7"/>
<dbReference type="SUPFAM" id="SSF56112">
    <property type="entry name" value="Protein kinase-like (PK-like)"/>
    <property type="match status" value="1"/>
</dbReference>
<gene>
    <name evidence="2 4" type="ORF">BDZ99DRAFT_492413</name>
</gene>
<reference evidence="4" key="3">
    <citation type="submission" date="2025-04" db="UniProtKB">
        <authorList>
            <consortium name="RefSeq"/>
        </authorList>
    </citation>
    <scope>IDENTIFICATION</scope>
    <source>
        <strain evidence="4">CBS 304.34</strain>
    </source>
</reference>
<keyword evidence="2" id="KW-0418">Kinase</keyword>
<dbReference type="InterPro" id="IPR011009">
    <property type="entry name" value="Kinase-like_dom_sf"/>
</dbReference>
<protein>
    <submittedName>
        <fullName evidence="2 4">Kinase-like protein</fullName>
    </submittedName>
</protein>
<dbReference type="PANTHER" id="PTHR21310">
    <property type="entry name" value="AMINOGLYCOSIDE PHOSPHOTRANSFERASE-RELATED-RELATED"/>
    <property type="match status" value="1"/>
</dbReference>
<dbReference type="OrthoDB" id="8300194at2759"/>
<accession>A0A6A6XZN7</accession>
<keyword evidence="3" id="KW-1185">Reference proteome</keyword>
<dbReference type="EMBL" id="MU003727">
    <property type="protein sequence ID" value="KAF2801870.1"/>
    <property type="molecule type" value="Genomic_DNA"/>
</dbReference>
<dbReference type="Gene3D" id="3.90.1200.10">
    <property type="match status" value="1"/>
</dbReference>
<dbReference type="GeneID" id="54464057"/>
<evidence type="ECO:0000313" key="4">
    <source>
        <dbReference type="RefSeq" id="XP_033568834.1"/>
    </source>
</evidence>
<evidence type="ECO:0000259" key="1">
    <source>
        <dbReference type="Pfam" id="PF01636"/>
    </source>
</evidence>
<reference evidence="2 4" key="1">
    <citation type="journal article" date="2020" name="Stud. Mycol.">
        <title>101 Dothideomycetes genomes: a test case for predicting lifestyles and emergence of pathogens.</title>
        <authorList>
            <person name="Haridas S."/>
            <person name="Albert R."/>
            <person name="Binder M."/>
            <person name="Bloem J."/>
            <person name="Labutti K."/>
            <person name="Salamov A."/>
            <person name="Andreopoulos B."/>
            <person name="Baker S."/>
            <person name="Barry K."/>
            <person name="Bills G."/>
            <person name="Bluhm B."/>
            <person name="Cannon C."/>
            <person name="Castanera R."/>
            <person name="Culley D."/>
            <person name="Daum C."/>
            <person name="Ezra D."/>
            <person name="Gonzalez J."/>
            <person name="Henrissat B."/>
            <person name="Kuo A."/>
            <person name="Liang C."/>
            <person name="Lipzen A."/>
            <person name="Lutzoni F."/>
            <person name="Magnuson J."/>
            <person name="Mondo S."/>
            <person name="Nolan M."/>
            <person name="Ohm R."/>
            <person name="Pangilinan J."/>
            <person name="Park H.-J."/>
            <person name="Ramirez L."/>
            <person name="Alfaro M."/>
            <person name="Sun H."/>
            <person name="Tritt A."/>
            <person name="Yoshinaga Y."/>
            <person name="Zwiers L.-H."/>
            <person name="Turgeon B."/>
            <person name="Goodwin S."/>
            <person name="Spatafora J."/>
            <person name="Crous P."/>
            <person name="Grigoriev I."/>
        </authorList>
    </citation>
    <scope>NUCLEOTIDE SEQUENCE</scope>
    <source>
        <strain evidence="2 4">CBS 304.34</strain>
    </source>
</reference>
<organism evidence="2">
    <name type="scientific">Mytilinidion resinicola</name>
    <dbReference type="NCBI Taxonomy" id="574789"/>
    <lineage>
        <taxon>Eukaryota</taxon>
        <taxon>Fungi</taxon>
        <taxon>Dikarya</taxon>
        <taxon>Ascomycota</taxon>
        <taxon>Pezizomycotina</taxon>
        <taxon>Dothideomycetes</taxon>
        <taxon>Pleosporomycetidae</taxon>
        <taxon>Mytilinidiales</taxon>
        <taxon>Mytilinidiaceae</taxon>
        <taxon>Mytilinidion</taxon>
    </lineage>
</organism>
<evidence type="ECO:0000313" key="3">
    <source>
        <dbReference type="Proteomes" id="UP000504636"/>
    </source>
</evidence>
<dbReference type="GO" id="GO:0016301">
    <property type="term" value="F:kinase activity"/>
    <property type="evidence" value="ECO:0007669"/>
    <property type="project" value="UniProtKB-KW"/>
</dbReference>
<dbReference type="InterPro" id="IPR051678">
    <property type="entry name" value="AGP_Transferase"/>
</dbReference>
<evidence type="ECO:0000313" key="2">
    <source>
        <dbReference type="EMBL" id="KAF2801870.1"/>
    </source>
</evidence>
<feature type="domain" description="Aminoglycoside phosphotransferase" evidence="1">
    <location>
        <begin position="19"/>
        <end position="196"/>
    </location>
</feature>
<keyword evidence="2" id="KW-0808">Transferase</keyword>
<dbReference type="RefSeq" id="XP_033568834.1">
    <property type="nucleotide sequence ID" value="XM_033723164.1"/>
</dbReference>
<dbReference type="Proteomes" id="UP000504636">
    <property type="component" value="Unplaced"/>
</dbReference>
<reference evidence="4" key="2">
    <citation type="submission" date="2020-04" db="EMBL/GenBank/DDBJ databases">
        <authorList>
            <consortium name="NCBI Genome Project"/>
        </authorList>
    </citation>
    <scope>NUCLEOTIDE SEQUENCE</scope>
    <source>
        <strain evidence="4">CBS 304.34</strain>
    </source>
</reference>
<dbReference type="InterPro" id="IPR002575">
    <property type="entry name" value="Aminoglycoside_PTrfase"/>
</dbReference>
<dbReference type="PANTHER" id="PTHR21310:SF55">
    <property type="entry name" value="AMINOGLYCOSIDE PHOSPHOTRANSFERASE DOMAIN-CONTAINING PROTEIN"/>
    <property type="match status" value="1"/>
</dbReference>
<name>A0A6A6XZN7_9PEZI</name>